<feature type="compositionally biased region" description="Acidic residues" evidence="4">
    <location>
        <begin position="515"/>
        <end position="524"/>
    </location>
</feature>
<sequence>MDDLVTIKRPLSATQLAIRAALKNAPPLLVQKPVVDDNQFVVFGDDTQAVAPKTASQSLMDRFLRHKKTLALKVNESPTKSGPKFAAGHKWTQLKTIMTQELELKRAEVEKERELNDLIENEDIDGDGGDDEEADELAEQLAYENKEDGIAEEDRKDGSDCDQNDGKSDDEEEEEEEEAESDAEDEGSDREANPFVDDEAEDSDADSDEDVETRADPTGDTQRVNDKCSQDIGLNDKNEESVPIVGDNEVDAEESQRKSQSTEATADEEEEEESDDKFNDSLLNTSINSLDESFERRCATQKIALSPFITQRPKPRMTDTNITQLIPRFDATGDEFDSQTLLGLCSGAFGSQLSSIPEMGEKSQSTQESGVVDTDDDEEVGEKCMSDARRVRKVFNVESDGESEDEEKVNTKAKQKSKADLKSEISSLKSFNESDGEELVVTEDEVSDEEAAEGDDEEADVSDGDDNDGEEVVNEKDIRKLSRGFFEDEAELSGSDDDVSSDEEEGEGDNHYDNEEGDEEDLPSESELRNQIERIHNKKLLDEDKRQLMVLKDMMFADGDLHDDRDVREKKFRWNFGEEDKPFVNDYINEDSEGDYVDSDEEAAKAVKSPGLKLKPTSETDSAAKTDENFEKLKSKFGLNLNPLNKSKDPNSAVVAEKKSIRIDSFVVRDERLKTLCAPKRSLPVNNGHSYRPNKKLKNSKKTSAKKSIFDLF</sequence>
<dbReference type="Proteomes" id="UP000759131">
    <property type="component" value="Unassembled WGS sequence"/>
</dbReference>
<name>A0A7R9L534_9ACAR</name>
<feature type="compositionally biased region" description="Acidic residues" evidence="4">
    <location>
        <begin position="434"/>
        <end position="472"/>
    </location>
</feature>
<feature type="compositionally biased region" description="Basic and acidic residues" evidence="4">
    <location>
        <begin position="212"/>
        <end position="240"/>
    </location>
</feature>
<dbReference type="GO" id="GO:0005634">
    <property type="term" value="C:nucleus"/>
    <property type="evidence" value="ECO:0007669"/>
    <property type="project" value="UniProtKB-SubCell"/>
</dbReference>
<organism evidence="5">
    <name type="scientific">Medioppia subpectinata</name>
    <dbReference type="NCBI Taxonomy" id="1979941"/>
    <lineage>
        <taxon>Eukaryota</taxon>
        <taxon>Metazoa</taxon>
        <taxon>Ecdysozoa</taxon>
        <taxon>Arthropoda</taxon>
        <taxon>Chelicerata</taxon>
        <taxon>Arachnida</taxon>
        <taxon>Acari</taxon>
        <taxon>Acariformes</taxon>
        <taxon>Sarcoptiformes</taxon>
        <taxon>Oribatida</taxon>
        <taxon>Brachypylina</taxon>
        <taxon>Oppioidea</taxon>
        <taxon>Oppiidae</taxon>
        <taxon>Medioppia</taxon>
    </lineage>
</organism>
<keyword evidence="2" id="KW-0597">Phosphoprotein</keyword>
<evidence type="ECO:0000256" key="1">
    <source>
        <dbReference type="ARBA" id="ARBA00004123"/>
    </source>
</evidence>
<protein>
    <recommendedName>
        <fullName evidence="7">Claspin</fullName>
    </recommendedName>
</protein>
<keyword evidence="6" id="KW-1185">Reference proteome</keyword>
<feature type="compositionally biased region" description="Acidic residues" evidence="4">
    <location>
        <begin position="265"/>
        <end position="275"/>
    </location>
</feature>
<dbReference type="PANTHER" id="PTHR14396:SF10">
    <property type="entry name" value="CLASPIN"/>
    <property type="match status" value="1"/>
</dbReference>
<feature type="region of interest" description="Disordered" evidence="4">
    <location>
        <begin position="144"/>
        <end position="284"/>
    </location>
</feature>
<dbReference type="GO" id="GO:0007095">
    <property type="term" value="P:mitotic G2 DNA damage checkpoint signaling"/>
    <property type="evidence" value="ECO:0007669"/>
    <property type="project" value="TreeGrafter"/>
</dbReference>
<evidence type="ECO:0008006" key="7">
    <source>
        <dbReference type="Google" id="ProtNLM"/>
    </source>
</evidence>
<evidence type="ECO:0000256" key="4">
    <source>
        <dbReference type="SAM" id="MobiDB-lite"/>
    </source>
</evidence>
<evidence type="ECO:0000256" key="3">
    <source>
        <dbReference type="ARBA" id="ARBA00023242"/>
    </source>
</evidence>
<gene>
    <name evidence="5" type="ORF">OSB1V03_LOCUS14409</name>
</gene>
<dbReference type="AlphaFoldDB" id="A0A7R9L534"/>
<keyword evidence="3" id="KW-0539">Nucleus</keyword>
<feature type="compositionally biased region" description="Basic and acidic residues" evidence="4">
    <location>
        <begin position="144"/>
        <end position="167"/>
    </location>
</feature>
<feature type="compositionally biased region" description="Acidic residues" evidence="4">
    <location>
        <begin position="196"/>
        <end position="211"/>
    </location>
</feature>
<dbReference type="OrthoDB" id="6516210at2759"/>
<feature type="compositionally biased region" description="Acidic residues" evidence="4">
    <location>
        <begin position="487"/>
        <end position="507"/>
    </location>
</feature>
<dbReference type="GO" id="GO:0010997">
    <property type="term" value="F:anaphase-promoting complex binding"/>
    <property type="evidence" value="ECO:0007669"/>
    <property type="project" value="TreeGrafter"/>
</dbReference>
<feature type="compositionally biased region" description="Polar residues" evidence="4">
    <location>
        <begin position="424"/>
        <end position="433"/>
    </location>
</feature>
<evidence type="ECO:0000313" key="6">
    <source>
        <dbReference type="Proteomes" id="UP000759131"/>
    </source>
</evidence>
<feature type="region of interest" description="Disordered" evidence="4">
    <location>
        <begin position="357"/>
        <end position="528"/>
    </location>
</feature>
<feature type="region of interest" description="Disordered" evidence="4">
    <location>
        <begin position="681"/>
        <end position="713"/>
    </location>
</feature>
<evidence type="ECO:0000256" key="2">
    <source>
        <dbReference type="ARBA" id="ARBA00022553"/>
    </source>
</evidence>
<feature type="compositionally biased region" description="Basic residues" evidence="4">
    <location>
        <begin position="692"/>
        <end position="705"/>
    </location>
</feature>
<proteinExistence type="predicted"/>
<reference evidence="5" key="1">
    <citation type="submission" date="2020-11" db="EMBL/GenBank/DDBJ databases">
        <authorList>
            <person name="Tran Van P."/>
        </authorList>
    </citation>
    <scope>NUCLEOTIDE SEQUENCE</scope>
</reference>
<feature type="compositionally biased region" description="Acidic residues" evidence="4">
    <location>
        <begin position="168"/>
        <end position="188"/>
    </location>
</feature>
<comment type="subcellular location">
    <subcellularLocation>
        <location evidence="1">Nucleus</location>
    </subcellularLocation>
</comment>
<dbReference type="EMBL" id="CAJPIZ010013801">
    <property type="protein sequence ID" value="CAG2114443.1"/>
    <property type="molecule type" value="Genomic_DNA"/>
</dbReference>
<dbReference type="PANTHER" id="PTHR14396">
    <property type="entry name" value="CLASPIN"/>
    <property type="match status" value="1"/>
</dbReference>
<dbReference type="EMBL" id="OC868376">
    <property type="protein sequence ID" value="CAD7634013.1"/>
    <property type="molecule type" value="Genomic_DNA"/>
</dbReference>
<accession>A0A7R9L534</accession>
<dbReference type="GO" id="GO:0033314">
    <property type="term" value="P:mitotic DNA replication checkpoint signaling"/>
    <property type="evidence" value="ECO:0007669"/>
    <property type="project" value="TreeGrafter"/>
</dbReference>
<evidence type="ECO:0000313" key="5">
    <source>
        <dbReference type="EMBL" id="CAD7634013.1"/>
    </source>
</evidence>
<dbReference type="InterPro" id="IPR024146">
    <property type="entry name" value="Claspin"/>
</dbReference>